<feature type="region of interest" description="Disordered" evidence="1">
    <location>
        <begin position="1"/>
        <end position="22"/>
    </location>
</feature>
<gene>
    <name evidence="2" type="ORF">GC106_20490</name>
</gene>
<evidence type="ECO:0000256" key="1">
    <source>
        <dbReference type="SAM" id="MobiDB-lite"/>
    </source>
</evidence>
<accession>A0ABX2F1T6</accession>
<dbReference type="Proteomes" id="UP000763557">
    <property type="component" value="Unassembled WGS sequence"/>
</dbReference>
<protein>
    <recommendedName>
        <fullName evidence="4">DUF4259 domain-containing protein</fullName>
    </recommendedName>
</protein>
<name>A0ABX2F1T6_9PSEU</name>
<reference evidence="2 3" key="1">
    <citation type="submission" date="2020-01" db="EMBL/GenBank/DDBJ databases">
        <title>Kibdelosporangium persica a novel Actinomycetes from a hot desert in Iran.</title>
        <authorList>
            <person name="Safaei N."/>
            <person name="Zaburannyi N."/>
            <person name="Mueller R."/>
            <person name="Wink J."/>
        </authorList>
    </citation>
    <scope>NUCLEOTIDE SEQUENCE [LARGE SCALE GENOMIC DNA]</scope>
    <source>
        <strain evidence="2 3">4NS15</strain>
    </source>
</reference>
<dbReference type="Pfam" id="PF14078">
    <property type="entry name" value="DUF4259"/>
    <property type="match status" value="1"/>
</dbReference>
<dbReference type="RefSeq" id="WP_173127684.1">
    <property type="nucleotide sequence ID" value="NZ_CBCSGW010000006.1"/>
</dbReference>
<evidence type="ECO:0000313" key="3">
    <source>
        <dbReference type="Proteomes" id="UP000763557"/>
    </source>
</evidence>
<evidence type="ECO:0000313" key="2">
    <source>
        <dbReference type="EMBL" id="NRN64843.1"/>
    </source>
</evidence>
<organism evidence="2 3">
    <name type="scientific">Kibdelosporangium persicum</name>
    <dbReference type="NCBI Taxonomy" id="2698649"/>
    <lineage>
        <taxon>Bacteria</taxon>
        <taxon>Bacillati</taxon>
        <taxon>Actinomycetota</taxon>
        <taxon>Actinomycetes</taxon>
        <taxon>Pseudonocardiales</taxon>
        <taxon>Pseudonocardiaceae</taxon>
        <taxon>Kibdelosporangium</taxon>
    </lineage>
</organism>
<dbReference type="EMBL" id="JAAATY010000004">
    <property type="protein sequence ID" value="NRN64843.1"/>
    <property type="molecule type" value="Genomic_DNA"/>
</dbReference>
<evidence type="ECO:0008006" key="4">
    <source>
        <dbReference type="Google" id="ProtNLM"/>
    </source>
</evidence>
<sequence>MGAWDTGAFDNDDAADFAGDLNDADPADRAGLIREALEAAADNEDYLEVTEANAAIAAAAIVASQQPGGPEVDSVYGPEFLTDGQGIELPDDFVELSLRAIARILSEESEWREQWEEAESLDEAIGALEPIRAALNR</sequence>
<comment type="caution">
    <text evidence="2">The sequence shown here is derived from an EMBL/GenBank/DDBJ whole genome shotgun (WGS) entry which is preliminary data.</text>
</comment>
<dbReference type="InterPro" id="IPR025355">
    <property type="entry name" value="DUF4259"/>
</dbReference>
<keyword evidence="3" id="KW-1185">Reference proteome</keyword>
<proteinExistence type="predicted"/>